<dbReference type="PANTHER" id="PTHR34663:SF11">
    <property type="entry name" value="DERMOKINE-LIKE"/>
    <property type="match status" value="1"/>
</dbReference>
<dbReference type="Proteomes" id="UP001164929">
    <property type="component" value="Chromosome 2"/>
</dbReference>
<evidence type="ECO:0008006" key="5">
    <source>
        <dbReference type="Google" id="ProtNLM"/>
    </source>
</evidence>
<evidence type="ECO:0000256" key="2">
    <source>
        <dbReference type="SAM" id="SignalP"/>
    </source>
</evidence>
<dbReference type="InterPro" id="IPR044700">
    <property type="entry name" value="PIP2/PIPL1"/>
</dbReference>
<dbReference type="GO" id="GO:0050793">
    <property type="term" value="P:regulation of developmental process"/>
    <property type="evidence" value="ECO:0007669"/>
    <property type="project" value="InterPro"/>
</dbReference>
<evidence type="ECO:0000313" key="3">
    <source>
        <dbReference type="EMBL" id="KAJ7007176.1"/>
    </source>
</evidence>
<evidence type="ECO:0000256" key="1">
    <source>
        <dbReference type="SAM" id="MobiDB-lite"/>
    </source>
</evidence>
<name>A0AAD6WCW2_9ROSI</name>
<keyword evidence="4" id="KW-1185">Reference proteome</keyword>
<dbReference type="GO" id="GO:0045087">
    <property type="term" value="P:innate immune response"/>
    <property type="evidence" value="ECO:0007669"/>
    <property type="project" value="InterPro"/>
</dbReference>
<evidence type="ECO:0000313" key="4">
    <source>
        <dbReference type="Proteomes" id="UP001164929"/>
    </source>
</evidence>
<organism evidence="3 4">
    <name type="scientific">Populus alba x Populus x berolinensis</name>
    <dbReference type="NCBI Taxonomy" id="444605"/>
    <lineage>
        <taxon>Eukaryota</taxon>
        <taxon>Viridiplantae</taxon>
        <taxon>Streptophyta</taxon>
        <taxon>Embryophyta</taxon>
        <taxon>Tracheophyta</taxon>
        <taxon>Spermatophyta</taxon>
        <taxon>Magnoliopsida</taxon>
        <taxon>eudicotyledons</taxon>
        <taxon>Gunneridae</taxon>
        <taxon>Pentapetalae</taxon>
        <taxon>rosids</taxon>
        <taxon>fabids</taxon>
        <taxon>Malpighiales</taxon>
        <taxon>Salicaceae</taxon>
        <taxon>Saliceae</taxon>
        <taxon>Populus</taxon>
    </lineage>
</organism>
<feature type="chain" id="PRO_5042097943" description="Glycine-rich protein" evidence="2">
    <location>
        <begin position="28"/>
        <end position="88"/>
    </location>
</feature>
<dbReference type="EMBL" id="JAQIZT010000002">
    <property type="protein sequence ID" value="KAJ7007176.1"/>
    <property type="molecule type" value="Genomic_DNA"/>
</dbReference>
<protein>
    <recommendedName>
        <fullName evidence="5">Glycine-rich protein</fullName>
    </recommendedName>
</protein>
<reference evidence="3" key="1">
    <citation type="journal article" date="2023" name="Mol. Ecol. Resour.">
        <title>Chromosome-level genome assembly of a triploid poplar Populus alba 'Berolinensis'.</title>
        <authorList>
            <person name="Chen S."/>
            <person name="Yu Y."/>
            <person name="Wang X."/>
            <person name="Wang S."/>
            <person name="Zhang T."/>
            <person name="Zhou Y."/>
            <person name="He R."/>
            <person name="Meng N."/>
            <person name="Wang Y."/>
            <person name="Liu W."/>
            <person name="Liu Z."/>
            <person name="Liu J."/>
            <person name="Guo Q."/>
            <person name="Huang H."/>
            <person name="Sederoff R.R."/>
            <person name="Wang G."/>
            <person name="Qu G."/>
            <person name="Chen S."/>
        </authorList>
    </citation>
    <scope>NUCLEOTIDE SEQUENCE</scope>
    <source>
        <strain evidence="3">SC-2020</strain>
    </source>
</reference>
<accession>A0AAD6WCW2</accession>
<proteinExistence type="predicted"/>
<sequence>MARLSTSSIFLFGPLFVCSLLLIISEARPLGVVESHGSINNRIGTIFSDEMNIEGIKNSGPSEGGRGHAFKIVHSRETHGGPSPGDGH</sequence>
<dbReference type="PANTHER" id="PTHR34663">
    <property type="entry name" value="OS06G0637400 PROTEIN"/>
    <property type="match status" value="1"/>
</dbReference>
<gene>
    <name evidence="3" type="ORF">NC653_006277</name>
</gene>
<dbReference type="AlphaFoldDB" id="A0AAD6WCW2"/>
<feature type="region of interest" description="Disordered" evidence="1">
    <location>
        <begin position="56"/>
        <end position="88"/>
    </location>
</feature>
<comment type="caution">
    <text evidence="3">The sequence shown here is derived from an EMBL/GenBank/DDBJ whole genome shotgun (WGS) entry which is preliminary data.</text>
</comment>
<keyword evidence="2" id="KW-0732">Signal</keyword>
<feature type="signal peptide" evidence="2">
    <location>
        <begin position="1"/>
        <end position="27"/>
    </location>
</feature>